<sequence length="547" mass="59689">MGYDHKKLRKGMILRIKDEKFNPPIYLEARVREVERSYTRKDQDVFHFGNYNEIKITKDKMITDLQALLFRNANAWSAKAEIHRGNTPPEDKSKLWIDTSDPTQDVWKRWDEAKQIWKEGPGGPQGIQGPSGAKGDTGPQGPQGPAGKDGIAHMGTTAPSNPATNATWFKTDTSGKIIGIFKWSGTEWVESKMMADVFSVPKLSALAADLGEVTAGKLTGVEIIGGSFATSGTNGNIEVKQDNVHSYKTIAGFTDVSHAYLTSGVVSVYRMGEAKELGRATLESGNLKLQGEYSGENITYGLRGLSGQAMAQDATVKTHSFLYNPNTRMYEVSYYDGIDSRIIKTDLFTARNIYSVHDTSKRMLADMSNGNVIVNAVGGDLYLGYENTGVIRANSNLLIGGRATLRADATYIRMFGPDSDSSQIRLSKDGQVAIYANGVARHTFQADGSKSGGSIEIDGETLGMSPIDSPQVLLETIEFDIQLTKNGVKVLLDERFAKSVNGVFAVFLNNGVVVEKGYDYFVIQGEGVCDARIIGERIGTKVLITII</sequence>
<feature type="region of interest" description="Disordered" evidence="1">
    <location>
        <begin position="117"/>
        <end position="165"/>
    </location>
</feature>
<comment type="caution">
    <text evidence="2">The sequence shown here is derived from an EMBL/GenBank/DDBJ whole genome shotgun (WGS) entry which is preliminary data.</text>
</comment>
<gene>
    <name evidence="2" type="ORF">E1I69_20520</name>
</gene>
<name>A0A4S3PLD4_9BACI</name>
<proteinExistence type="predicted"/>
<evidence type="ECO:0000313" key="3">
    <source>
        <dbReference type="Proteomes" id="UP000306477"/>
    </source>
</evidence>
<dbReference type="OrthoDB" id="2240714at2"/>
<evidence type="ECO:0008006" key="4">
    <source>
        <dbReference type="Google" id="ProtNLM"/>
    </source>
</evidence>
<organism evidence="2 3">
    <name type="scientific">Bacillus timonensis</name>
    <dbReference type="NCBI Taxonomy" id="1033734"/>
    <lineage>
        <taxon>Bacteria</taxon>
        <taxon>Bacillati</taxon>
        <taxon>Bacillota</taxon>
        <taxon>Bacilli</taxon>
        <taxon>Bacillales</taxon>
        <taxon>Bacillaceae</taxon>
        <taxon>Bacillus</taxon>
    </lineage>
</organism>
<evidence type="ECO:0000256" key="1">
    <source>
        <dbReference type="SAM" id="MobiDB-lite"/>
    </source>
</evidence>
<accession>A0A4S3PLD4</accession>
<reference evidence="2 3" key="1">
    <citation type="journal article" date="2019" name="Indoor Air">
        <title>Impacts of indoor surface finishes on bacterial viability.</title>
        <authorList>
            <person name="Hu J."/>
            <person name="Maamar S.B."/>
            <person name="Glawe A.J."/>
            <person name="Gottel N."/>
            <person name="Gilbert J.A."/>
            <person name="Hartmann E.M."/>
        </authorList>
    </citation>
    <scope>NUCLEOTIDE SEQUENCE [LARGE SCALE GENOMIC DNA]</scope>
    <source>
        <strain evidence="2 3">AF060A6</strain>
    </source>
</reference>
<keyword evidence="3" id="KW-1185">Reference proteome</keyword>
<evidence type="ECO:0000313" key="2">
    <source>
        <dbReference type="EMBL" id="THE09954.1"/>
    </source>
</evidence>
<dbReference type="EMBL" id="SLUB01000058">
    <property type="protein sequence ID" value="THE09954.1"/>
    <property type="molecule type" value="Genomic_DNA"/>
</dbReference>
<dbReference type="RefSeq" id="WP_136381420.1">
    <property type="nucleotide sequence ID" value="NZ_SLUB01000058.1"/>
</dbReference>
<feature type="compositionally biased region" description="Low complexity" evidence="1">
    <location>
        <begin position="156"/>
        <end position="165"/>
    </location>
</feature>
<dbReference type="Gene3D" id="1.20.5.320">
    <property type="entry name" value="6-Phosphogluconate Dehydrogenase, domain 3"/>
    <property type="match status" value="1"/>
</dbReference>
<dbReference type="Proteomes" id="UP000306477">
    <property type="component" value="Unassembled WGS sequence"/>
</dbReference>
<dbReference type="AlphaFoldDB" id="A0A4S3PLD4"/>
<protein>
    <recommendedName>
        <fullName evidence="4">Collagen-like protein</fullName>
    </recommendedName>
</protein>